<dbReference type="PANTHER" id="PTHR33797">
    <property type="entry name" value="ORGANIC HYDROPEROXIDE RESISTANCE PROTEIN-LIKE"/>
    <property type="match status" value="1"/>
</dbReference>
<reference evidence="2" key="1">
    <citation type="submission" date="2022-03" db="EMBL/GenBank/DDBJ databases">
        <title>Identification of a novel bacterium isolated from mangrove sediments.</title>
        <authorList>
            <person name="Pan X."/>
        </authorList>
    </citation>
    <scope>NUCLEOTIDE SEQUENCE</scope>
    <source>
        <strain evidence="2">B1949</strain>
    </source>
</reference>
<dbReference type="Gene3D" id="3.30.300.20">
    <property type="match status" value="1"/>
</dbReference>
<dbReference type="PANTHER" id="PTHR33797:SF2">
    <property type="entry name" value="ORGANIC HYDROPEROXIDE RESISTANCE PROTEIN-LIKE"/>
    <property type="match status" value="1"/>
</dbReference>
<gene>
    <name evidence="2" type="ORF">MTR62_14275</name>
</gene>
<dbReference type="Proteomes" id="UP001162881">
    <property type="component" value="Unassembled WGS sequence"/>
</dbReference>
<comment type="caution">
    <text evidence="2">The sequence shown here is derived from an EMBL/GenBank/DDBJ whole genome shotgun (WGS) entry which is preliminary data.</text>
</comment>
<dbReference type="SUPFAM" id="SSF82784">
    <property type="entry name" value="OsmC-like"/>
    <property type="match status" value="1"/>
</dbReference>
<keyword evidence="3" id="KW-1185">Reference proteome</keyword>
<dbReference type="Gene3D" id="2.20.25.10">
    <property type="match status" value="1"/>
</dbReference>
<comment type="similarity">
    <text evidence="1">Belongs to the OsmC/Ohr family.</text>
</comment>
<dbReference type="NCBIfam" id="TIGR03561">
    <property type="entry name" value="organ_hyd_perox"/>
    <property type="match status" value="1"/>
</dbReference>
<dbReference type="EMBL" id="JALHLF010000063">
    <property type="protein sequence ID" value="MCJ2183851.1"/>
    <property type="molecule type" value="Genomic_DNA"/>
</dbReference>
<dbReference type="InterPro" id="IPR015946">
    <property type="entry name" value="KH_dom-like_a/b"/>
</dbReference>
<proteinExistence type="inferred from homology"/>
<dbReference type="RefSeq" id="WP_244022049.1">
    <property type="nucleotide sequence ID" value="NZ_JALHLF010000063.1"/>
</dbReference>
<organism evidence="2 3">
    <name type="scientific">Novosphingobium organovorum</name>
    <dbReference type="NCBI Taxonomy" id="2930092"/>
    <lineage>
        <taxon>Bacteria</taxon>
        <taxon>Pseudomonadati</taxon>
        <taxon>Pseudomonadota</taxon>
        <taxon>Alphaproteobacteria</taxon>
        <taxon>Sphingomonadales</taxon>
        <taxon>Sphingomonadaceae</taxon>
        <taxon>Novosphingobium</taxon>
    </lineage>
</organism>
<sequence length="145" mass="14501">MKPLYSTKVTALGGRNGHVRSDDSLLDLTLAMPAALGGTGGASNPEQLFAAGYAACFESALMLVAKGKGVELAPADVEIAATIGLVPNGAGGFALTAALDIAIAAGSTGLDQAKAQELAEAAHAVCPYSNAIRGNIEVPLHVTTR</sequence>
<accession>A0ABT0BFQ3</accession>
<evidence type="ECO:0000256" key="1">
    <source>
        <dbReference type="ARBA" id="ARBA00007378"/>
    </source>
</evidence>
<protein>
    <submittedName>
        <fullName evidence="2">Organic hydroperoxide resistance protein</fullName>
    </submittedName>
</protein>
<dbReference type="InterPro" id="IPR003718">
    <property type="entry name" value="OsmC/Ohr_fam"/>
</dbReference>
<dbReference type="InterPro" id="IPR019953">
    <property type="entry name" value="OHR"/>
</dbReference>
<evidence type="ECO:0000313" key="3">
    <source>
        <dbReference type="Proteomes" id="UP001162881"/>
    </source>
</evidence>
<dbReference type="Pfam" id="PF02566">
    <property type="entry name" value="OsmC"/>
    <property type="match status" value="1"/>
</dbReference>
<evidence type="ECO:0000313" key="2">
    <source>
        <dbReference type="EMBL" id="MCJ2183851.1"/>
    </source>
</evidence>
<dbReference type="InterPro" id="IPR036102">
    <property type="entry name" value="OsmC/Ohrsf"/>
</dbReference>
<name>A0ABT0BFQ3_9SPHN</name>